<dbReference type="InterPro" id="IPR027417">
    <property type="entry name" value="P-loop_NTPase"/>
</dbReference>
<name>A0A841C0K4_9ACTN</name>
<dbReference type="SUPFAM" id="SSF52540">
    <property type="entry name" value="P-loop containing nucleoside triphosphate hydrolases"/>
    <property type="match status" value="1"/>
</dbReference>
<dbReference type="Proteomes" id="UP000587527">
    <property type="component" value="Unassembled WGS sequence"/>
</dbReference>
<dbReference type="AlphaFoldDB" id="A0A841C0K4"/>
<comment type="caution">
    <text evidence="1">The sequence shown here is derived from an EMBL/GenBank/DDBJ whole genome shotgun (WGS) entry which is preliminary data.</text>
</comment>
<dbReference type="EMBL" id="JACHMN010000003">
    <property type="protein sequence ID" value="MBB5872879.1"/>
    <property type="molecule type" value="Genomic_DNA"/>
</dbReference>
<dbReference type="Gene3D" id="3.40.50.300">
    <property type="entry name" value="P-loop containing nucleotide triphosphate hydrolases"/>
    <property type="match status" value="1"/>
</dbReference>
<sequence>MNQDGLPSWRRIVLWGGPHAGKSTLAAAACVTQFVEVDGGTWQALPGGTDPEPGIYAELGKLLQEDRLLPDPDLDGETRVRLNLRGTVPVPGPRRTWWQRRLRGPVPPVATRDLIARIELLDRPGDDYRHFVDVRPEDDQRLSALADADGLVYVFDPVAEIRRERSNRSYQTRFLRLLRRWAQEENMLRARNYLPHRIAVCVTKYDETEVYNQGCVGGFGTQGPDDTRTPRVSDVDAVDYLRWICRQHGADDVFAAIRNSFDPERVRYFVTSATGFYVRPGESFDANDHANVEADGKSIRGLVRPVNVLEPLIWLAMPYAETVER</sequence>
<reference evidence="1 2" key="1">
    <citation type="submission" date="2020-08" db="EMBL/GenBank/DDBJ databases">
        <title>Sequencing the genomes of 1000 actinobacteria strains.</title>
        <authorList>
            <person name="Klenk H.-P."/>
        </authorList>
    </citation>
    <scope>NUCLEOTIDE SEQUENCE [LARGE SCALE GENOMIC DNA]</scope>
    <source>
        <strain evidence="1 2">DSM 45362</strain>
    </source>
</reference>
<keyword evidence="2" id="KW-1185">Reference proteome</keyword>
<protein>
    <submittedName>
        <fullName evidence="1">Uncharacterized protein</fullName>
    </submittedName>
</protein>
<organism evidence="1 2">
    <name type="scientific">Allocatelliglobosispora scoriae</name>
    <dbReference type="NCBI Taxonomy" id="643052"/>
    <lineage>
        <taxon>Bacteria</taxon>
        <taxon>Bacillati</taxon>
        <taxon>Actinomycetota</taxon>
        <taxon>Actinomycetes</taxon>
        <taxon>Micromonosporales</taxon>
        <taxon>Micromonosporaceae</taxon>
        <taxon>Allocatelliglobosispora</taxon>
    </lineage>
</organism>
<evidence type="ECO:0000313" key="2">
    <source>
        <dbReference type="Proteomes" id="UP000587527"/>
    </source>
</evidence>
<gene>
    <name evidence="1" type="ORF">F4553_006313</name>
</gene>
<accession>A0A841C0K4</accession>
<proteinExistence type="predicted"/>
<evidence type="ECO:0000313" key="1">
    <source>
        <dbReference type="EMBL" id="MBB5872879.1"/>
    </source>
</evidence>
<dbReference type="RefSeq" id="WP_184843171.1">
    <property type="nucleotide sequence ID" value="NZ_JACHMN010000003.1"/>
</dbReference>